<evidence type="ECO:0000313" key="1">
    <source>
        <dbReference type="EMBL" id="KAF7827073.1"/>
    </source>
</evidence>
<name>A0A834WN54_9FABA</name>
<dbReference type="AlphaFoldDB" id="A0A834WN54"/>
<gene>
    <name evidence="1" type="ORF">G2W53_018237</name>
</gene>
<dbReference type="EMBL" id="JAAIUW010000006">
    <property type="protein sequence ID" value="KAF7827073.1"/>
    <property type="molecule type" value="Genomic_DNA"/>
</dbReference>
<dbReference type="Proteomes" id="UP000634136">
    <property type="component" value="Unassembled WGS sequence"/>
</dbReference>
<sequence length="63" mass="7506">MERARSWSYLARRRSLSISSSRRSQNYKAHNDNSENDIAFQKLEILGIELFHLFHDGLAFFQF</sequence>
<organism evidence="1 2">
    <name type="scientific">Senna tora</name>
    <dbReference type="NCBI Taxonomy" id="362788"/>
    <lineage>
        <taxon>Eukaryota</taxon>
        <taxon>Viridiplantae</taxon>
        <taxon>Streptophyta</taxon>
        <taxon>Embryophyta</taxon>
        <taxon>Tracheophyta</taxon>
        <taxon>Spermatophyta</taxon>
        <taxon>Magnoliopsida</taxon>
        <taxon>eudicotyledons</taxon>
        <taxon>Gunneridae</taxon>
        <taxon>Pentapetalae</taxon>
        <taxon>rosids</taxon>
        <taxon>fabids</taxon>
        <taxon>Fabales</taxon>
        <taxon>Fabaceae</taxon>
        <taxon>Caesalpinioideae</taxon>
        <taxon>Cassia clade</taxon>
        <taxon>Senna</taxon>
    </lineage>
</organism>
<comment type="caution">
    <text evidence="1">The sequence shown here is derived from an EMBL/GenBank/DDBJ whole genome shotgun (WGS) entry which is preliminary data.</text>
</comment>
<keyword evidence="2" id="KW-1185">Reference proteome</keyword>
<protein>
    <submittedName>
        <fullName evidence="1">Uncharacterized protein</fullName>
    </submittedName>
</protein>
<proteinExistence type="predicted"/>
<reference evidence="1" key="1">
    <citation type="submission" date="2020-09" db="EMBL/GenBank/DDBJ databases">
        <title>Genome-Enabled Discovery of Anthraquinone Biosynthesis in Senna tora.</title>
        <authorList>
            <person name="Kang S.-H."/>
            <person name="Pandey R.P."/>
            <person name="Lee C.-M."/>
            <person name="Sim J.-S."/>
            <person name="Jeong J.-T."/>
            <person name="Choi B.-S."/>
            <person name="Jung M."/>
            <person name="Ginzburg D."/>
            <person name="Zhao K."/>
            <person name="Won S.Y."/>
            <person name="Oh T.-J."/>
            <person name="Yu Y."/>
            <person name="Kim N.-H."/>
            <person name="Lee O.R."/>
            <person name="Lee T.-H."/>
            <person name="Bashyal P."/>
            <person name="Kim T.-S."/>
            <person name="Lee W.-H."/>
            <person name="Kawkins C."/>
            <person name="Kim C.-K."/>
            <person name="Kim J.S."/>
            <person name="Ahn B.O."/>
            <person name="Rhee S.Y."/>
            <person name="Sohng J.K."/>
        </authorList>
    </citation>
    <scope>NUCLEOTIDE SEQUENCE</scope>
    <source>
        <tissue evidence="1">Leaf</tissue>
    </source>
</reference>
<accession>A0A834WN54</accession>
<evidence type="ECO:0000313" key="2">
    <source>
        <dbReference type="Proteomes" id="UP000634136"/>
    </source>
</evidence>